<evidence type="ECO:0000313" key="1">
    <source>
        <dbReference type="EMBL" id="PQM32398.1"/>
    </source>
</evidence>
<evidence type="ECO:0000313" key="2">
    <source>
        <dbReference type="Proteomes" id="UP000031565"/>
    </source>
</evidence>
<comment type="caution">
    <text evidence="1">The sequence shown here is derived from an EMBL/GenBank/DDBJ whole genome shotgun (WGS) entry which is preliminary data.</text>
</comment>
<dbReference type="EMBL" id="JTLV02000001">
    <property type="protein sequence ID" value="PQM32398.1"/>
    <property type="molecule type" value="Genomic_DNA"/>
</dbReference>
<organism evidence="1 2">
    <name type="scientific">Spiroplasma poulsonii</name>
    <dbReference type="NCBI Taxonomy" id="2138"/>
    <lineage>
        <taxon>Bacteria</taxon>
        <taxon>Bacillati</taxon>
        <taxon>Mycoplasmatota</taxon>
        <taxon>Mollicutes</taxon>
        <taxon>Entomoplasmatales</taxon>
        <taxon>Spiroplasmataceae</taxon>
        <taxon>Spiroplasma</taxon>
    </lineage>
</organism>
<accession>A0A2P6FG19</accession>
<proteinExistence type="predicted"/>
<reference evidence="1 2" key="1">
    <citation type="journal article" date="2015" name="MBio">
        <title>Genome sequence of the Drosophila melanogaster male-killing Spiroplasma strain MSRO endosymbiont.</title>
        <authorList>
            <person name="Paredes J.C."/>
            <person name="Herren J.K."/>
            <person name="Schupfer F."/>
            <person name="Marin R."/>
            <person name="Claverol S."/>
            <person name="Kuo C.H."/>
            <person name="Lemaitre B."/>
            <person name="Beven L."/>
        </authorList>
    </citation>
    <scope>NUCLEOTIDE SEQUENCE [LARGE SCALE GENOMIC DNA]</scope>
    <source>
        <strain evidence="1 2">MSRO</strain>
    </source>
</reference>
<dbReference type="RefSeq" id="WP_133165087.1">
    <property type="nucleotide sequence ID" value="NZ_CM020866.1"/>
</dbReference>
<sequence length="272" mass="30008">MVNTSGAVKTLNVPFSGVWDFMAINSNLMLYVEITNIGFSSGNMYEIDAQGNYKFIGSNVVTFSKVTNNSYIYSAIFSDGKTYKTYFVDKEAGKVTSFNGMADNLVMINDNWGISHDNFKKISIFKPSTGFTSLGFSSSTYDKFNDSKGNIAINGKGSFIDEDGNLTATADTGEERYWNGNVAFGMSGDTCWFLADNGTIRIIPNMLTNNYAMVNDNIIIIGAQSMDISYILNARGYLTPVPLKALAMDRFTPTSAFLIDERTSKNYILTLK</sequence>
<dbReference type="Proteomes" id="UP000031565">
    <property type="component" value="Unassembled WGS sequence"/>
</dbReference>
<dbReference type="STRING" id="2138.SMSRO_v1c21060"/>
<dbReference type="AlphaFoldDB" id="A0A2P6FG19"/>
<protein>
    <submittedName>
        <fullName evidence="1">Uncharacterized protein</fullName>
    </submittedName>
</protein>
<name>A0A2P6FG19_9MOLU</name>
<gene>
    <name evidence="1" type="ORF">SMSRO_SF023140</name>
</gene>
<keyword evidence="2" id="KW-1185">Reference proteome</keyword>